<feature type="transmembrane region" description="Helical" evidence="8">
    <location>
        <begin position="18"/>
        <end position="40"/>
    </location>
</feature>
<keyword evidence="7 8" id="KW-0472">Membrane</keyword>
<name>A0A314L5I4_NICAT</name>
<dbReference type="EMBL" id="MJEQ01000460">
    <property type="protein sequence ID" value="OIT36194.1"/>
    <property type="molecule type" value="Genomic_DNA"/>
</dbReference>
<dbReference type="GO" id="GO:0016020">
    <property type="term" value="C:membrane"/>
    <property type="evidence" value="ECO:0007669"/>
    <property type="project" value="UniProtKB-SubCell"/>
</dbReference>
<dbReference type="STRING" id="49451.A0A314L5I4"/>
<dbReference type="Proteomes" id="UP000187609">
    <property type="component" value="Unassembled WGS sequence"/>
</dbReference>
<comment type="caution">
    <text evidence="9">The sequence shown here is derived from an EMBL/GenBank/DDBJ whole genome shotgun (WGS) entry which is preliminary data.</text>
</comment>
<dbReference type="AlphaFoldDB" id="A0A314L5I4"/>
<evidence type="ECO:0000313" key="9">
    <source>
        <dbReference type="EMBL" id="OIT36194.1"/>
    </source>
</evidence>
<organism evidence="9 10">
    <name type="scientific">Nicotiana attenuata</name>
    <name type="common">Coyote tobacco</name>
    <dbReference type="NCBI Taxonomy" id="49451"/>
    <lineage>
        <taxon>Eukaryota</taxon>
        <taxon>Viridiplantae</taxon>
        <taxon>Streptophyta</taxon>
        <taxon>Embryophyta</taxon>
        <taxon>Tracheophyta</taxon>
        <taxon>Spermatophyta</taxon>
        <taxon>Magnoliopsida</taxon>
        <taxon>eudicotyledons</taxon>
        <taxon>Gunneridae</taxon>
        <taxon>Pentapetalae</taxon>
        <taxon>asterids</taxon>
        <taxon>lamiids</taxon>
        <taxon>Solanales</taxon>
        <taxon>Solanaceae</taxon>
        <taxon>Nicotianoideae</taxon>
        <taxon>Nicotianeae</taxon>
        <taxon>Nicotiana</taxon>
    </lineage>
</organism>
<keyword evidence="10" id="KW-1185">Reference proteome</keyword>
<evidence type="ECO:0000256" key="4">
    <source>
        <dbReference type="ARBA" id="ARBA00022692"/>
    </source>
</evidence>
<evidence type="ECO:0000313" key="10">
    <source>
        <dbReference type="Proteomes" id="UP000187609"/>
    </source>
</evidence>
<comment type="similarity">
    <text evidence="2">Belongs to the GLUTAMINE DUMPER 1 (TC 9.B.60) family.</text>
</comment>
<evidence type="ECO:0008006" key="11">
    <source>
        <dbReference type="Google" id="ProtNLM"/>
    </source>
</evidence>
<dbReference type="SMR" id="A0A314L5I4"/>
<comment type="subcellular location">
    <subcellularLocation>
        <location evidence="1">Membrane</location>
        <topology evidence="1">Single-pass membrane protein</topology>
    </subcellularLocation>
</comment>
<keyword evidence="5" id="KW-0029">Amino-acid transport</keyword>
<sequence length="101" mass="11508">MNTTGTSAEFWQWNSPVPYLYCGLGVVFATIAFALIYLFCCRQNSNSSEHLIDTDNNEEKKRYSLHPLDPEPKIVVFFPGNDKTLYFAKPITYSPHAAQQV</sequence>
<evidence type="ECO:0000256" key="6">
    <source>
        <dbReference type="ARBA" id="ARBA00022989"/>
    </source>
</evidence>
<keyword evidence="4 8" id="KW-0812">Transmembrane</keyword>
<evidence type="ECO:0000256" key="8">
    <source>
        <dbReference type="SAM" id="Phobius"/>
    </source>
</evidence>
<reference evidence="9" key="1">
    <citation type="submission" date="2016-11" db="EMBL/GenBank/DDBJ databases">
        <title>The genome of Nicotiana attenuata.</title>
        <authorList>
            <person name="Xu S."/>
            <person name="Brockmoeller T."/>
            <person name="Gaquerel E."/>
            <person name="Navarro A."/>
            <person name="Kuhl H."/>
            <person name="Gase K."/>
            <person name="Ling Z."/>
            <person name="Zhou W."/>
            <person name="Kreitzer C."/>
            <person name="Stanke M."/>
            <person name="Tang H."/>
            <person name="Lyons E."/>
            <person name="Pandey P."/>
            <person name="Pandey S.P."/>
            <person name="Timmermann B."/>
            <person name="Baldwin I.T."/>
        </authorList>
    </citation>
    <scope>NUCLEOTIDE SEQUENCE [LARGE SCALE GENOMIC DNA]</scope>
    <source>
        <strain evidence="9">UT</strain>
    </source>
</reference>
<evidence type="ECO:0000256" key="7">
    <source>
        <dbReference type="ARBA" id="ARBA00023136"/>
    </source>
</evidence>
<proteinExistence type="inferred from homology"/>
<gene>
    <name evidence="9" type="ORF">A4A49_02897</name>
</gene>
<protein>
    <recommendedName>
        <fullName evidence="11">Protein glutamine dumper 4</fullName>
    </recommendedName>
</protein>
<keyword evidence="6 8" id="KW-1133">Transmembrane helix</keyword>
<evidence type="ECO:0000256" key="3">
    <source>
        <dbReference type="ARBA" id="ARBA00022448"/>
    </source>
</evidence>
<keyword evidence="3" id="KW-0813">Transport</keyword>
<evidence type="ECO:0000256" key="2">
    <source>
        <dbReference type="ARBA" id="ARBA00009977"/>
    </source>
</evidence>
<evidence type="ECO:0000256" key="5">
    <source>
        <dbReference type="ARBA" id="ARBA00022970"/>
    </source>
</evidence>
<evidence type="ECO:0000256" key="1">
    <source>
        <dbReference type="ARBA" id="ARBA00004167"/>
    </source>
</evidence>
<dbReference type="GO" id="GO:0080143">
    <property type="term" value="P:regulation of amino acid export"/>
    <property type="evidence" value="ECO:0007669"/>
    <property type="project" value="InterPro"/>
</dbReference>
<dbReference type="InterPro" id="IPR040359">
    <property type="entry name" value="GDU"/>
</dbReference>
<dbReference type="PANTHER" id="PTHR33228:SF57">
    <property type="match status" value="1"/>
</dbReference>
<accession>A0A314L5I4</accession>
<dbReference type="GO" id="GO:0006865">
    <property type="term" value="P:amino acid transport"/>
    <property type="evidence" value="ECO:0007669"/>
    <property type="project" value="UniProtKB-KW"/>
</dbReference>
<dbReference type="PANTHER" id="PTHR33228">
    <property type="entry name" value="PROTEIN GLUTAMINE DUMPER 4-RELATED"/>
    <property type="match status" value="1"/>
</dbReference>
<dbReference type="Gramene" id="OIT36194">
    <property type="protein sequence ID" value="OIT36194"/>
    <property type="gene ID" value="A4A49_02897"/>
</dbReference>